<dbReference type="OrthoDB" id="3008680at2759"/>
<reference evidence="2" key="1">
    <citation type="journal article" date="2019" name="Environ. Microbiol.">
        <title>Fungal ecological strategies reflected in gene transcription - a case study of two litter decomposers.</title>
        <authorList>
            <person name="Barbi F."/>
            <person name="Kohler A."/>
            <person name="Barry K."/>
            <person name="Baskaran P."/>
            <person name="Daum C."/>
            <person name="Fauchery L."/>
            <person name="Ihrmark K."/>
            <person name="Kuo A."/>
            <person name="LaButti K."/>
            <person name="Lipzen A."/>
            <person name="Morin E."/>
            <person name="Grigoriev I.V."/>
            <person name="Henrissat B."/>
            <person name="Lindahl B."/>
            <person name="Martin F."/>
        </authorList>
    </citation>
    <scope>NUCLEOTIDE SEQUENCE</scope>
    <source>
        <strain evidence="2">JB14</strain>
    </source>
</reference>
<dbReference type="Pfam" id="PF13391">
    <property type="entry name" value="HNH_2"/>
    <property type="match status" value="1"/>
</dbReference>
<dbReference type="AlphaFoldDB" id="A0A6A4I678"/>
<proteinExistence type="predicted"/>
<evidence type="ECO:0000259" key="1">
    <source>
        <dbReference type="Pfam" id="PF13391"/>
    </source>
</evidence>
<evidence type="ECO:0000313" key="2">
    <source>
        <dbReference type="EMBL" id="KAE9404577.1"/>
    </source>
</evidence>
<evidence type="ECO:0000313" key="3">
    <source>
        <dbReference type="Proteomes" id="UP000799118"/>
    </source>
</evidence>
<name>A0A6A4I678_9AGAR</name>
<feature type="domain" description="HNH nuclease" evidence="1">
    <location>
        <begin position="223"/>
        <end position="280"/>
    </location>
</feature>
<organism evidence="2 3">
    <name type="scientific">Gymnopus androsaceus JB14</name>
    <dbReference type="NCBI Taxonomy" id="1447944"/>
    <lineage>
        <taxon>Eukaryota</taxon>
        <taxon>Fungi</taxon>
        <taxon>Dikarya</taxon>
        <taxon>Basidiomycota</taxon>
        <taxon>Agaricomycotina</taxon>
        <taxon>Agaricomycetes</taxon>
        <taxon>Agaricomycetidae</taxon>
        <taxon>Agaricales</taxon>
        <taxon>Marasmiineae</taxon>
        <taxon>Omphalotaceae</taxon>
        <taxon>Gymnopus</taxon>
    </lineage>
</organism>
<dbReference type="Proteomes" id="UP000799118">
    <property type="component" value="Unassembled WGS sequence"/>
</dbReference>
<dbReference type="InterPro" id="IPR003615">
    <property type="entry name" value="HNH_nuc"/>
</dbReference>
<keyword evidence="3" id="KW-1185">Reference proteome</keyword>
<dbReference type="EMBL" id="ML769415">
    <property type="protein sequence ID" value="KAE9404577.1"/>
    <property type="molecule type" value="Genomic_DNA"/>
</dbReference>
<sequence length="415" mass="47805">MTLKEELRQFLMQPRPLPPPPSPNEVKNHLYVPPVPDPPIIPSHLGNLPPEDYIDLALEYIDQYTFSRDFIKYKRKKLQPFRYTPLPKWRKKARLYLRACVKVDRSCLAPIAGDPSYDSAYQKLRFVHEFIFKERWKLEELASQLMSLVGLVRSKTRIPSAVSTPMITGDPRDRDVVKQVRERDVRCRMTGIASTNDSDNYADEEMMEVEDSEQMEDSGEAEADLEVTHGLPFSMGTTSFNFVYALTGIRMDNWDADCVQNALLLRRTLHSLFAAFKLYLEWSGDDSQIFIRRRGTPLRANPMRTLRTIVNDEGQICSGPGVLIDRPLRLRQNANIPDIEKKYFILHKFIGDISWICGGAEPQSDDEDDEKETTKVLNDDNFDIFVQKLESPAMNFFLREGIIGKVWVPKEIGVI</sequence>
<protein>
    <recommendedName>
        <fullName evidence="1">HNH nuclease domain-containing protein</fullName>
    </recommendedName>
</protein>
<feature type="non-terminal residue" evidence="2">
    <location>
        <position position="1"/>
    </location>
</feature>
<accession>A0A6A4I678</accession>
<gene>
    <name evidence="2" type="ORF">BT96DRAFT_916689</name>
</gene>